<dbReference type="InterPro" id="IPR007597">
    <property type="entry name" value="CheC"/>
</dbReference>
<proteinExistence type="predicted"/>
<sequence>MSVEPFSADQQDALQEIANLAMGRAGAVLAEMLDVYIELSVPRVAIVEAGGLTPEVEALTGRDSQVAAVRQPFMDGVSGEALALFGEGGCRGLADLLGHDSVDETVERELLLDVSNILLGSVLRGLGEHTATRLSLGRPAIMSMGSPVARLLNAEDLIWDQALMLEVNFRLDARGFACHLLLLMPEQSIETMRHAVDRILDGLG</sequence>
<gene>
    <name evidence="3" type="ORF">KBTEX_03791</name>
</gene>
<dbReference type="EMBL" id="MN079249">
    <property type="protein sequence ID" value="QEA07440.1"/>
    <property type="molecule type" value="Genomic_DNA"/>
</dbReference>
<evidence type="ECO:0000259" key="2">
    <source>
        <dbReference type="Pfam" id="PF04509"/>
    </source>
</evidence>
<accession>A0A5B8REY9</accession>
<dbReference type="Gene3D" id="3.40.1550.10">
    <property type="entry name" value="CheC-like"/>
    <property type="match status" value="1"/>
</dbReference>
<dbReference type="GO" id="GO:0006935">
    <property type="term" value="P:chemotaxis"/>
    <property type="evidence" value="ECO:0007669"/>
    <property type="project" value="UniProtKB-KW"/>
</dbReference>
<keyword evidence="1" id="KW-0145">Chemotaxis</keyword>
<dbReference type="Pfam" id="PF04509">
    <property type="entry name" value="CheC"/>
    <property type="match status" value="1"/>
</dbReference>
<evidence type="ECO:0000313" key="3">
    <source>
        <dbReference type="EMBL" id="QEA07440.1"/>
    </source>
</evidence>
<dbReference type="SUPFAM" id="SSF103039">
    <property type="entry name" value="CheC-like"/>
    <property type="match status" value="1"/>
</dbReference>
<organism evidence="3">
    <name type="scientific">uncultured organism</name>
    <dbReference type="NCBI Taxonomy" id="155900"/>
    <lineage>
        <taxon>unclassified sequences</taxon>
        <taxon>environmental samples</taxon>
    </lineage>
</organism>
<dbReference type="InterPro" id="IPR028976">
    <property type="entry name" value="CheC-like_sf"/>
</dbReference>
<dbReference type="CDD" id="cd17910">
    <property type="entry name" value="CheC_ClassII"/>
    <property type="match status" value="1"/>
</dbReference>
<dbReference type="AlphaFoldDB" id="A0A5B8REY9"/>
<dbReference type="GO" id="GO:0016787">
    <property type="term" value="F:hydrolase activity"/>
    <property type="evidence" value="ECO:0007669"/>
    <property type="project" value="InterPro"/>
</dbReference>
<evidence type="ECO:0000256" key="1">
    <source>
        <dbReference type="ARBA" id="ARBA00022500"/>
    </source>
</evidence>
<protein>
    <recommendedName>
        <fullName evidence="2">CheC-like protein domain-containing protein</fullName>
    </recommendedName>
</protein>
<feature type="domain" description="CheC-like protein" evidence="2">
    <location>
        <begin position="10"/>
        <end position="44"/>
    </location>
</feature>
<name>A0A5B8REY9_9ZZZZ</name>
<reference evidence="3" key="1">
    <citation type="submission" date="2019-06" db="EMBL/GenBank/DDBJ databases">
        <authorList>
            <person name="Murdoch R.W."/>
            <person name="Fathepure B."/>
        </authorList>
    </citation>
    <scope>NUCLEOTIDE SEQUENCE</scope>
</reference>